<feature type="compositionally biased region" description="Gly residues" evidence="1">
    <location>
        <begin position="58"/>
        <end position="68"/>
    </location>
</feature>
<dbReference type="AlphaFoldDB" id="A0ABD3NC40"/>
<proteinExistence type="predicted"/>
<evidence type="ECO:0000256" key="1">
    <source>
        <dbReference type="SAM" id="MobiDB-lite"/>
    </source>
</evidence>
<feature type="region of interest" description="Disordered" evidence="1">
    <location>
        <begin position="55"/>
        <end position="81"/>
    </location>
</feature>
<accession>A0ABD3NC40</accession>
<name>A0ABD3NC40_9STRA</name>
<dbReference type="Proteomes" id="UP001530315">
    <property type="component" value="Unassembled WGS sequence"/>
</dbReference>
<comment type="caution">
    <text evidence="2">The sequence shown here is derived from an EMBL/GenBank/DDBJ whole genome shotgun (WGS) entry which is preliminary data.</text>
</comment>
<evidence type="ECO:0000313" key="3">
    <source>
        <dbReference type="Proteomes" id="UP001530315"/>
    </source>
</evidence>
<keyword evidence="3" id="KW-1185">Reference proteome</keyword>
<organism evidence="2 3">
    <name type="scientific">Stephanodiscus triporus</name>
    <dbReference type="NCBI Taxonomy" id="2934178"/>
    <lineage>
        <taxon>Eukaryota</taxon>
        <taxon>Sar</taxon>
        <taxon>Stramenopiles</taxon>
        <taxon>Ochrophyta</taxon>
        <taxon>Bacillariophyta</taxon>
        <taxon>Coscinodiscophyceae</taxon>
        <taxon>Thalassiosirophycidae</taxon>
        <taxon>Stephanodiscales</taxon>
        <taxon>Stephanodiscaceae</taxon>
        <taxon>Stephanodiscus</taxon>
    </lineage>
</organism>
<reference evidence="2 3" key="1">
    <citation type="submission" date="2024-10" db="EMBL/GenBank/DDBJ databases">
        <title>Updated reference genomes for cyclostephanoid diatoms.</title>
        <authorList>
            <person name="Roberts W.R."/>
            <person name="Alverson A.J."/>
        </authorList>
    </citation>
    <scope>NUCLEOTIDE SEQUENCE [LARGE SCALE GENOMIC DNA]</scope>
    <source>
        <strain evidence="2 3">AJA276-08</strain>
    </source>
</reference>
<protein>
    <submittedName>
        <fullName evidence="2">Uncharacterized protein</fullName>
    </submittedName>
</protein>
<dbReference type="EMBL" id="JALLAZ020001520">
    <property type="protein sequence ID" value="KAL3773596.1"/>
    <property type="molecule type" value="Genomic_DNA"/>
</dbReference>
<sequence length="96" mass="10011">MTSPSFNLDNSAWAAGVGSPFFWGWMWPGSVVGREAGGVRAGVVMIDSDRSIDVEGGLEMGGGRGGASLGHRPSPPSRFPALLARRPSSELRAIAQ</sequence>
<evidence type="ECO:0000313" key="2">
    <source>
        <dbReference type="EMBL" id="KAL3773596.1"/>
    </source>
</evidence>
<gene>
    <name evidence="2" type="ORF">ACHAW5_008602</name>
</gene>